<name>A0AAN8XGM3_HALRR</name>
<feature type="compositionally biased region" description="Basic and acidic residues" evidence="1">
    <location>
        <begin position="134"/>
        <end position="145"/>
    </location>
</feature>
<keyword evidence="5" id="KW-1185">Reference proteome</keyword>
<evidence type="ECO:0000313" key="4">
    <source>
        <dbReference type="EMBL" id="KAK7082541.1"/>
    </source>
</evidence>
<feature type="transmembrane region" description="Helical" evidence="2">
    <location>
        <begin position="55"/>
        <end position="78"/>
    </location>
</feature>
<evidence type="ECO:0000256" key="1">
    <source>
        <dbReference type="SAM" id="MobiDB-lite"/>
    </source>
</evidence>
<proteinExistence type="predicted"/>
<dbReference type="EMBL" id="JAXCGZ010003978">
    <property type="protein sequence ID" value="KAK7082541.1"/>
    <property type="molecule type" value="Genomic_DNA"/>
</dbReference>
<evidence type="ECO:0000259" key="3">
    <source>
        <dbReference type="PROSITE" id="PS50853"/>
    </source>
</evidence>
<dbReference type="SUPFAM" id="SSF49265">
    <property type="entry name" value="Fibronectin type III"/>
    <property type="match status" value="1"/>
</dbReference>
<keyword evidence="2" id="KW-0812">Transmembrane</keyword>
<evidence type="ECO:0000256" key="2">
    <source>
        <dbReference type="SAM" id="Phobius"/>
    </source>
</evidence>
<feature type="region of interest" description="Disordered" evidence="1">
    <location>
        <begin position="134"/>
        <end position="189"/>
    </location>
</feature>
<dbReference type="InterPro" id="IPR036116">
    <property type="entry name" value="FN3_sf"/>
</dbReference>
<dbReference type="CDD" id="cd00063">
    <property type="entry name" value="FN3"/>
    <property type="match status" value="1"/>
</dbReference>
<keyword evidence="2" id="KW-0472">Membrane</keyword>
<comment type="caution">
    <text evidence="4">The sequence shown here is derived from an EMBL/GenBank/DDBJ whole genome shotgun (WGS) entry which is preliminary data.</text>
</comment>
<dbReference type="InterPro" id="IPR003961">
    <property type="entry name" value="FN3_dom"/>
</dbReference>
<dbReference type="Proteomes" id="UP001381693">
    <property type="component" value="Unassembled WGS sequence"/>
</dbReference>
<sequence length="370" mass="41163">MTETEVFSGQIHLTQLEPGTTYSARFCLQYREGLSSWSEYSQFVTDKVPHPGMSAWLIVVISLSCIALSVLLVLCFTYSRGKIKDVLQDLNRDLNIPIGENAVGRHYSQGQETQGYISRKDYYEYFHSMEEVGLGKEDPETKLSDSDPSSTSSSPKFVKEGRSLTTGENAIPGTDEEEEKLLQGNSSSNTTTFDLKGSFINNQKIPKNTGYVQVNIPITVTNGNVPGSESSPHSHFSSSSTNGYVNPDSHFMSKSGYVAHDSGAAFMGYSTVSGDEHQESHELEVCKSLHYEAGNDESKNYVSSDHMNNSTTEEIAKVKEKVLLNSMCPNRSGYVQLEYTLDNQPLVLKESTKWFSVQCICQHRFFYTNG</sequence>
<reference evidence="4 5" key="1">
    <citation type="submission" date="2023-11" db="EMBL/GenBank/DDBJ databases">
        <title>Halocaridina rubra genome assembly.</title>
        <authorList>
            <person name="Smith C."/>
        </authorList>
    </citation>
    <scope>NUCLEOTIDE SEQUENCE [LARGE SCALE GENOMIC DNA]</scope>
    <source>
        <strain evidence="4">EP-1</strain>
        <tissue evidence="4">Whole</tissue>
    </source>
</reference>
<evidence type="ECO:0000313" key="5">
    <source>
        <dbReference type="Proteomes" id="UP001381693"/>
    </source>
</evidence>
<dbReference type="PROSITE" id="PS50853">
    <property type="entry name" value="FN3"/>
    <property type="match status" value="1"/>
</dbReference>
<accession>A0AAN8XGM3</accession>
<feature type="domain" description="Fibronectin type-III" evidence="3">
    <location>
        <begin position="1"/>
        <end position="48"/>
    </location>
</feature>
<organism evidence="4 5">
    <name type="scientific">Halocaridina rubra</name>
    <name type="common">Hawaiian red shrimp</name>
    <dbReference type="NCBI Taxonomy" id="373956"/>
    <lineage>
        <taxon>Eukaryota</taxon>
        <taxon>Metazoa</taxon>
        <taxon>Ecdysozoa</taxon>
        <taxon>Arthropoda</taxon>
        <taxon>Crustacea</taxon>
        <taxon>Multicrustacea</taxon>
        <taxon>Malacostraca</taxon>
        <taxon>Eumalacostraca</taxon>
        <taxon>Eucarida</taxon>
        <taxon>Decapoda</taxon>
        <taxon>Pleocyemata</taxon>
        <taxon>Caridea</taxon>
        <taxon>Atyoidea</taxon>
        <taxon>Atyidae</taxon>
        <taxon>Halocaridina</taxon>
    </lineage>
</organism>
<dbReference type="AlphaFoldDB" id="A0AAN8XGM3"/>
<feature type="compositionally biased region" description="Low complexity" evidence="1">
    <location>
        <begin position="146"/>
        <end position="155"/>
    </location>
</feature>
<keyword evidence="2" id="KW-1133">Transmembrane helix</keyword>
<protein>
    <recommendedName>
        <fullName evidence="3">Fibronectin type-III domain-containing protein</fullName>
    </recommendedName>
</protein>
<gene>
    <name evidence="4" type="ORF">SK128_019140</name>
</gene>